<proteinExistence type="predicted"/>
<name>C4WQZ5_9HYPH</name>
<dbReference type="InterPro" id="IPR002514">
    <property type="entry name" value="Transposase_8"/>
</dbReference>
<dbReference type="Pfam" id="PF01527">
    <property type="entry name" value="HTH_Tnp_1"/>
    <property type="match status" value="1"/>
</dbReference>
<dbReference type="InterPro" id="IPR010921">
    <property type="entry name" value="Trp_repressor/repl_initiator"/>
</dbReference>
<dbReference type="Proteomes" id="UP000004386">
    <property type="component" value="Unassembled WGS sequence"/>
</dbReference>
<evidence type="ECO:0000313" key="2">
    <source>
        <dbReference type="Proteomes" id="UP000004386"/>
    </source>
</evidence>
<dbReference type="GO" id="GO:0004803">
    <property type="term" value="F:transposase activity"/>
    <property type="evidence" value="ECO:0007669"/>
    <property type="project" value="InterPro"/>
</dbReference>
<dbReference type="GO" id="GO:0043565">
    <property type="term" value="F:sequence-specific DNA binding"/>
    <property type="evidence" value="ECO:0007669"/>
    <property type="project" value="InterPro"/>
</dbReference>
<protein>
    <submittedName>
        <fullName evidence="1">Y4rG</fullName>
    </submittedName>
</protein>
<accession>C4WQZ5</accession>
<dbReference type="EMBL" id="ACQA01000002">
    <property type="protein sequence ID" value="EEQ94650.1"/>
    <property type="molecule type" value="Genomic_DNA"/>
</dbReference>
<dbReference type="AlphaFoldDB" id="C4WQZ5"/>
<gene>
    <name evidence="1" type="ORF">OINT_2001897</name>
</gene>
<dbReference type="Gene3D" id="1.10.10.10">
    <property type="entry name" value="Winged helix-like DNA-binding domain superfamily/Winged helix DNA-binding domain"/>
    <property type="match status" value="1"/>
</dbReference>
<dbReference type="HOGENOM" id="CLU_113764_1_1_5"/>
<organism evidence="1 2">
    <name type="scientific">Brucella intermedia LMG 3301</name>
    <dbReference type="NCBI Taxonomy" id="641118"/>
    <lineage>
        <taxon>Bacteria</taxon>
        <taxon>Pseudomonadati</taxon>
        <taxon>Pseudomonadota</taxon>
        <taxon>Alphaproteobacteria</taxon>
        <taxon>Hyphomicrobiales</taxon>
        <taxon>Brucellaceae</taxon>
        <taxon>Brucella/Ochrobactrum group</taxon>
        <taxon>Brucella</taxon>
    </lineage>
</organism>
<evidence type="ECO:0000313" key="1">
    <source>
        <dbReference type="EMBL" id="EEQ94650.1"/>
    </source>
</evidence>
<dbReference type="GO" id="GO:0006313">
    <property type="term" value="P:DNA transposition"/>
    <property type="evidence" value="ECO:0007669"/>
    <property type="project" value="InterPro"/>
</dbReference>
<comment type="caution">
    <text evidence="1">The sequence shown here is derived from an EMBL/GenBank/DDBJ whole genome shotgun (WGS) entry which is preliminary data.</text>
</comment>
<dbReference type="InterPro" id="IPR036388">
    <property type="entry name" value="WH-like_DNA-bd_sf"/>
</dbReference>
<dbReference type="SUPFAM" id="SSF48295">
    <property type="entry name" value="TrpR-like"/>
    <property type="match status" value="1"/>
</dbReference>
<sequence length="140" mass="15354">MNHAESHMSDKVNQVRTFEVLTATPSRRSPRHWSDDEKARLVAEAFSPAGTVAEVARAYELDVSQLYAWRRKALSRGAMAPLTVRLGGRTMMESEPAKFTRFEASGGATVEIVIGDVVMRVRGDIDPDQLAGIIGAVRKA</sequence>
<reference evidence="1 2" key="1">
    <citation type="submission" date="2009-05" db="EMBL/GenBank/DDBJ databases">
        <authorList>
            <person name="Setubal J.C."/>
            <person name="Boyle S."/>
            <person name="Crasta O.R."/>
            <person name="Gillespie J.J."/>
            <person name="Kenyon R.W."/>
            <person name="Lu J."/>
            <person name="Mane S."/>
            <person name="Nagrani S."/>
            <person name="Shallom J.M."/>
            <person name="Shallom S."/>
            <person name="Shukla M."/>
            <person name="Snyder E.E."/>
            <person name="Sobral B.W."/>
            <person name="Wattam A.R."/>
            <person name="Will R."/>
            <person name="Williams K."/>
            <person name="Yoo H."/>
            <person name="Munk C."/>
            <person name="Tapia R."/>
            <person name="Green L."/>
            <person name="Rogers Y."/>
            <person name="Detter J.C."/>
            <person name="Bruce D."/>
            <person name="Brettin T.S."/>
            <person name="Tsolis R."/>
        </authorList>
    </citation>
    <scope>NUCLEOTIDE SEQUENCE [LARGE SCALE GENOMIC DNA]</scope>
    <source>
        <strain evidence="1 2">LMG 3301</strain>
    </source>
</reference>